<keyword evidence="3" id="KW-1185">Reference proteome</keyword>
<dbReference type="RefSeq" id="WP_328953689.1">
    <property type="nucleotide sequence ID" value="NZ_CP108110.1"/>
</dbReference>
<dbReference type="Proteomes" id="UP001432222">
    <property type="component" value="Chromosome"/>
</dbReference>
<organism evidence="2 3">
    <name type="scientific">Kitasatospora purpeofusca</name>
    <dbReference type="NCBI Taxonomy" id="67352"/>
    <lineage>
        <taxon>Bacteria</taxon>
        <taxon>Bacillati</taxon>
        <taxon>Actinomycetota</taxon>
        <taxon>Actinomycetes</taxon>
        <taxon>Kitasatosporales</taxon>
        <taxon>Streptomycetaceae</taxon>
        <taxon>Kitasatospora</taxon>
    </lineage>
</organism>
<dbReference type="EMBL" id="CP108110">
    <property type="protein sequence ID" value="WUQ83619.1"/>
    <property type="molecule type" value="Genomic_DNA"/>
</dbReference>
<evidence type="ECO:0000313" key="3">
    <source>
        <dbReference type="Proteomes" id="UP001432222"/>
    </source>
</evidence>
<sequence>MSAWQEDADLFGKAGSKAFLAMLAARCVELSERGVNVKNDISKVSASAFAKAAGKAVNTVKNYITTWDLLAEDGQVPPRDQLAPGVDVDLPTVKTWTEYYRKANPPKPKATKPEDVTLEQVEAELAENPDVRLLPVPQSRHVTTYVRRMKHATEDIGDRAPDSVADAVMRLVDCLEALSIPGQTNRAYLHSLDAVAELAAAFDNSR</sequence>
<accession>A0ABZ1TYK1</accession>
<dbReference type="EMBL" id="CP108110">
    <property type="protein sequence ID" value="WUQ82634.1"/>
    <property type="molecule type" value="Genomic_DNA"/>
</dbReference>
<proteinExistence type="predicted"/>
<evidence type="ECO:0000313" key="2">
    <source>
        <dbReference type="EMBL" id="WUQ83619.1"/>
    </source>
</evidence>
<reference evidence="2" key="1">
    <citation type="submission" date="2022-10" db="EMBL/GenBank/DDBJ databases">
        <title>The complete genomes of actinobacterial strains from the NBC collection.</title>
        <authorList>
            <person name="Joergensen T.S."/>
            <person name="Alvarez Arevalo M."/>
            <person name="Sterndorff E.B."/>
            <person name="Faurdal D."/>
            <person name="Vuksanovic O."/>
            <person name="Mourched A.-S."/>
            <person name="Charusanti P."/>
            <person name="Shaw S."/>
            <person name="Blin K."/>
            <person name="Weber T."/>
        </authorList>
    </citation>
    <scope>NUCLEOTIDE SEQUENCE</scope>
    <source>
        <strain evidence="2">NBC_00222</strain>
    </source>
</reference>
<gene>
    <name evidence="1" type="ORF">OHA16_06325</name>
    <name evidence="2" type="ORF">OHA16_11965</name>
</gene>
<evidence type="ECO:0000313" key="1">
    <source>
        <dbReference type="EMBL" id="WUQ82634.1"/>
    </source>
</evidence>
<name>A0ABZ1TYK1_9ACTN</name>
<protein>
    <submittedName>
        <fullName evidence="2">Uncharacterized protein</fullName>
    </submittedName>
</protein>